<dbReference type="GO" id="GO:0016020">
    <property type="term" value="C:membrane"/>
    <property type="evidence" value="ECO:0007669"/>
    <property type="project" value="InterPro"/>
</dbReference>
<evidence type="ECO:0000313" key="1">
    <source>
        <dbReference type="EMBL" id="RCW46448.1"/>
    </source>
</evidence>
<dbReference type="GO" id="GO:0008146">
    <property type="term" value="F:sulfotransferase activity"/>
    <property type="evidence" value="ECO:0007669"/>
    <property type="project" value="InterPro"/>
</dbReference>
<dbReference type="PANTHER" id="PTHR32301:SF6">
    <property type="entry name" value="GOLVESIN-RELATED"/>
    <property type="match status" value="1"/>
</dbReference>
<organism evidence="1 2">
    <name type="scientific">Paenibacillus prosopidis</name>
    <dbReference type="NCBI Taxonomy" id="630520"/>
    <lineage>
        <taxon>Bacteria</taxon>
        <taxon>Bacillati</taxon>
        <taxon>Bacillota</taxon>
        <taxon>Bacilli</taxon>
        <taxon>Bacillales</taxon>
        <taxon>Paenibacillaceae</taxon>
        <taxon>Paenibacillus</taxon>
    </lineage>
</organism>
<dbReference type="Proteomes" id="UP000252415">
    <property type="component" value="Unassembled WGS sequence"/>
</dbReference>
<dbReference type="AlphaFoldDB" id="A0A368W1D0"/>
<dbReference type="InterPro" id="IPR005331">
    <property type="entry name" value="Sulfotransferase"/>
</dbReference>
<reference evidence="1 2" key="1">
    <citation type="submission" date="2018-07" db="EMBL/GenBank/DDBJ databases">
        <title>Genomic Encyclopedia of Type Strains, Phase III (KMG-III): the genomes of soil and plant-associated and newly described type strains.</title>
        <authorList>
            <person name="Whitman W."/>
        </authorList>
    </citation>
    <scope>NUCLEOTIDE SEQUENCE [LARGE SCALE GENOMIC DNA]</scope>
    <source>
        <strain evidence="1 2">CECT 7506</strain>
    </source>
</reference>
<dbReference type="EMBL" id="QPJD01000009">
    <property type="protein sequence ID" value="RCW46448.1"/>
    <property type="molecule type" value="Genomic_DNA"/>
</dbReference>
<dbReference type="OrthoDB" id="7981249at2"/>
<proteinExistence type="predicted"/>
<gene>
    <name evidence="1" type="ORF">DFP97_10991</name>
</gene>
<dbReference type="PANTHER" id="PTHR32301">
    <property type="entry name" value="COUNTIN RECEPTOR CNR3-RELATED"/>
    <property type="match status" value="1"/>
</dbReference>
<evidence type="ECO:0000313" key="2">
    <source>
        <dbReference type="Proteomes" id="UP000252415"/>
    </source>
</evidence>
<accession>A0A368W1D0</accession>
<dbReference type="SUPFAM" id="SSF52540">
    <property type="entry name" value="P-loop containing nucleoside triphosphate hydrolases"/>
    <property type="match status" value="1"/>
</dbReference>
<comment type="caution">
    <text evidence="1">The sequence shown here is derived from an EMBL/GenBank/DDBJ whole genome shotgun (WGS) entry which is preliminary data.</text>
</comment>
<dbReference type="Gene3D" id="3.40.50.300">
    <property type="entry name" value="P-loop containing nucleotide triphosphate hydrolases"/>
    <property type="match status" value="1"/>
</dbReference>
<keyword evidence="2" id="KW-1185">Reference proteome</keyword>
<dbReference type="Pfam" id="PF03567">
    <property type="entry name" value="Sulfotransfer_2"/>
    <property type="match status" value="1"/>
</dbReference>
<keyword evidence="1" id="KW-0808">Transferase</keyword>
<dbReference type="InterPro" id="IPR053259">
    <property type="entry name" value="Golvesin-related_Golgi"/>
</dbReference>
<protein>
    <submittedName>
        <fullName evidence="1">Sulfotransferase family protein</fullName>
    </submittedName>
</protein>
<name>A0A368W1D0_9BACL</name>
<sequence length="264" mass="31216">MVNNKMLIHLHIAKTGGESLNHVINNNYSKELTYNVYLTEDRIINDKLKEISLTKPQPQCVQGHFPFGIHEYFNQPFMYVTLLRNPIDRLISEYYFIHSFSWPPWLDKNNSMHHQLLNFSLEEYIKYPANRNKQTRLISGNSHSEKMKLLENAKQNIQKYFVVAGITEMFAESFFLMKEKLGWRNIDYRKTNVTKIRPRIHELSSGIIKLIEDNNEIDIKFYNFVKEKLMNQIEELNTEDKVKLNSFLKDNNSNSKGVYPDCNG</sequence>
<dbReference type="InterPro" id="IPR027417">
    <property type="entry name" value="P-loop_NTPase"/>
</dbReference>
<dbReference type="RefSeq" id="WP_114381097.1">
    <property type="nucleotide sequence ID" value="NZ_QPJD01000009.1"/>
</dbReference>